<evidence type="ECO:0000256" key="7">
    <source>
        <dbReference type="ARBA" id="ARBA00022989"/>
    </source>
</evidence>
<dbReference type="InterPro" id="IPR018490">
    <property type="entry name" value="cNMP-bd_dom_sf"/>
</dbReference>
<dbReference type="EMBL" id="CM008962">
    <property type="protein sequence ID" value="PNW88066.1"/>
    <property type="molecule type" value="Genomic_DNA"/>
</dbReference>
<dbReference type="SUPFAM" id="SSF48403">
    <property type="entry name" value="Ankyrin repeat"/>
    <property type="match status" value="2"/>
</dbReference>
<dbReference type="InterPro" id="IPR005821">
    <property type="entry name" value="Ion_trans_dom"/>
</dbReference>
<dbReference type="KEGG" id="cre:CHLRE_01g012750v5"/>
<feature type="repeat" description="ANK" evidence="10">
    <location>
        <begin position="1030"/>
        <end position="1054"/>
    </location>
</feature>
<dbReference type="SUPFAM" id="SSF51206">
    <property type="entry name" value="cAMP-binding domain-like"/>
    <property type="match status" value="1"/>
</dbReference>
<feature type="domain" description="Cyclic nucleotide-binding" evidence="13">
    <location>
        <begin position="618"/>
        <end position="686"/>
    </location>
</feature>
<evidence type="ECO:0000256" key="12">
    <source>
        <dbReference type="SAM" id="Phobius"/>
    </source>
</evidence>
<evidence type="ECO:0000313" key="14">
    <source>
        <dbReference type="EMBL" id="PNW88066.1"/>
    </source>
</evidence>
<dbReference type="Pfam" id="PF00520">
    <property type="entry name" value="Ion_trans"/>
    <property type="match status" value="1"/>
</dbReference>
<dbReference type="GO" id="GO:0005249">
    <property type="term" value="F:voltage-gated potassium channel activity"/>
    <property type="evidence" value="ECO:0007669"/>
    <property type="project" value="InterPro"/>
</dbReference>
<keyword evidence="6" id="KW-0407">Ion channel</keyword>
<feature type="repeat" description="ANK" evidence="10">
    <location>
        <begin position="931"/>
        <end position="963"/>
    </location>
</feature>
<keyword evidence="5" id="KW-0631">Potassium channel</keyword>
<keyword evidence="5" id="KW-0630">Potassium</keyword>
<feature type="region of interest" description="Disordered" evidence="11">
    <location>
        <begin position="79"/>
        <end position="101"/>
    </location>
</feature>
<feature type="transmembrane region" description="Helical" evidence="12">
    <location>
        <begin position="488"/>
        <end position="507"/>
    </location>
</feature>
<evidence type="ECO:0000256" key="6">
    <source>
        <dbReference type="ARBA" id="ARBA00022882"/>
    </source>
</evidence>
<dbReference type="InterPro" id="IPR002110">
    <property type="entry name" value="Ankyrin_rpt"/>
</dbReference>
<dbReference type="Gene3D" id="1.10.287.70">
    <property type="match status" value="1"/>
</dbReference>
<keyword evidence="5" id="KW-0633">Potassium transport</keyword>
<name>A0A2K3E5M5_CHLRE</name>
<feature type="region of interest" description="Disordered" evidence="11">
    <location>
        <begin position="19"/>
        <end position="51"/>
    </location>
</feature>
<sequence length="1922" mass="197192">MNSLERAAAAALADCVADDVIESRPQSPEHRGPATGVDTGASSANHGQDAPPLFAALHSKRFGKGARVADVLLQASSAAGTRNGTSSGRAWEPTEPANPSSNGLASVGVNGGHASFNPPPLKLDSNVLDVSVAGGAAYLSANTSSKSMFGGGQPPSEAGSEAGGDGSKDRSVRAGSGFGSTHGGMSFLALGGGSAHGGTRSPWKRAGNAAMASRTMAARSRKMSTGMPHGGGGVHIGAIIQFEQEAAAAAEAEAAKAASPLHRALTAINALLSRFAIDPDARWYALYWFLWAVAITILSCWIEPFYLAFRDSDYVSGLSVWLDPIEYVILATFLLDFAMKFTVGFDDPETGVPVRTQPAMAVNYMRSWKFWLDLLGCLPYDSITYAIVSAANGGQVSDSASKWIDWLKLLTLTRVYRIFELYSLLDYRMVLSQGALMILRNYTYVFFTIHWAACVFYHIAHQEGNFGSQTWIGRNSQLFRGRPVWQQYIMALYFSTTVFTAMGDAALFPYTITEMAVMIVYLMFNLFLAAYIIGTVTIMMVKADEHSKAFRESMENLNEYSQDNELPEKLQSAMKEHLEVNFDSAHAGDDKVLSIYPTTIRRRALRHLYLEPVKGCYLFRKCSRRFLDALITAARVELFLPGVEVLTEGDNVVDLLIIVAGEVMVSQGGARAPGSSAVSGVSAAFGTQVGMSFTSSVHGGGLGVSFSAGQNSVKLFDDSSTGGGGIVSPGVVDVSSTPGGGTAPSGGPKMKFGKFVSAKKGTGDALAEIAFFTEGACHESVVGTSPVRVLSLPRAAWELLMTQFPQQARLVLENLQRATEDAVDENLRKAATKNQLTPEQLCVALALVKGDSAAITGLDPIEVADTRDALTQPQIEMLARLDDVRSTTAAHVRKVDEKRTFELLNTAAQGDLESLRTMLGQGINANTADYDGRTALMLSAAKGHLECVRLLLQAGADKNRIDAFGNSAMAEAAKGAHDKIVDVMLAFDAELGAEGLAVASDLCTAVYRKDLVKLKRLLRAGAPPDSCDYDKRSALHIAGAEGNLAAVKILIEDGCADPEFQDRWGNTALDEARRVGAAPVVAYLEGLSKRKRRSHNNSSSEDELRQRQQAAKDYMGWCGLGDAAKLREAGGYQAGEAAGCAFAGLMLAASKGHTAVVEVLLPDMPTDALQRTAPTAMLEAARVGHEATVAALRAVGVTLKDPRARHLRAELRNTAQQGDAIVIGAMLAAGVAAVGACPGDSASQLGGRAPEGTILHIATIHAHLAVVRRLVEQGGAVSDLAAVDGAGRTPLQVAEAALAAQPSEPRVRAVHEYLSWAVTATGTKLSSIAALAVLRWGPVEAPPPPAPPAADEGLALADDPIAAETAGTPPLSRSGASGERLLGQNFNAMPQSAAAAAGHRSPSLLRRQGSGAGGLPSEPIASPLPTRGQSRLGSPSPGKHASLEGPASAMAAATAAAALGGGSRMQPSPFASLASVDTAGTSAALQTSASAANLQRTGTESAGLAGSATPTVGADLLAVGLPSAVSAGDVLAGGGDCGEDSPLPGTPRGSTAHLSSLAASIARHQQQQQQLQQQRQLGAGDGASASEPGGGLGPFSAAAVQQYSVALPSMGSLGSPLLPVMPPGPPGGPAAMTGGGLFVGGGSRRSSFRAGSSTFTGSDAMPPCLGGMGPAATDSGSRPASGRAGLAAAQSARLLHSATRQNHTQLLSPVGHAAPSPVASLSNVLLMPCSPRRASALAGEADEIESYLAATAATGAAASSGAGSFARRSETSLMQAKTAGAADGFNPVGGEGSGRLLGTGPASGHGYVSGGGGRTMSRMRRDSSRLSYAGTAGLGGVGAGTGGVGGAAGSHAGVSMGATMATGLTGSAATTSASGGSFRRLSNSTHSTGLVSPVMTGSGLGLRAAAAAGAAAAAAGPLSPVP</sequence>
<feature type="compositionally biased region" description="Polar residues" evidence="11">
    <location>
        <begin position="79"/>
        <end position="88"/>
    </location>
</feature>
<dbReference type="GO" id="GO:0034702">
    <property type="term" value="C:monoatomic ion channel complex"/>
    <property type="evidence" value="ECO:0007669"/>
    <property type="project" value="UniProtKB-KW"/>
</dbReference>
<evidence type="ECO:0000256" key="8">
    <source>
        <dbReference type="ARBA" id="ARBA00023065"/>
    </source>
</evidence>
<feature type="domain" description="Cyclic nucleotide-binding" evidence="13">
    <location>
        <begin position="726"/>
        <end position="818"/>
    </location>
</feature>
<dbReference type="Gene3D" id="2.60.120.10">
    <property type="entry name" value="Jelly Rolls"/>
    <property type="match status" value="1"/>
</dbReference>
<evidence type="ECO:0000256" key="9">
    <source>
        <dbReference type="ARBA" id="ARBA00023136"/>
    </source>
</evidence>
<keyword evidence="9 12" id="KW-0472">Membrane</keyword>
<keyword evidence="6" id="KW-0851">Voltage-gated channel</keyword>
<dbReference type="GeneID" id="5715059"/>
<feature type="region of interest" description="Disordered" evidence="11">
    <location>
        <begin position="143"/>
        <end position="177"/>
    </location>
</feature>
<accession>A0A2K3E5M5</accession>
<evidence type="ECO:0000256" key="10">
    <source>
        <dbReference type="PROSITE-ProRule" id="PRU00023"/>
    </source>
</evidence>
<dbReference type="PROSITE" id="PS50042">
    <property type="entry name" value="CNMP_BINDING_3"/>
    <property type="match status" value="2"/>
</dbReference>
<dbReference type="PROSITE" id="PS50088">
    <property type="entry name" value="ANK_REPEAT"/>
    <property type="match status" value="2"/>
</dbReference>
<dbReference type="InParanoid" id="A0A2K3E5M5"/>
<keyword evidence="10" id="KW-0040">ANK repeat</keyword>
<evidence type="ECO:0000256" key="2">
    <source>
        <dbReference type="ARBA" id="ARBA00007929"/>
    </source>
</evidence>
<feature type="compositionally biased region" description="Gly residues" evidence="11">
    <location>
        <begin position="1797"/>
        <end position="1814"/>
    </location>
</feature>
<dbReference type="Proteomes" id="UP000006906">
    <property type="component" value="Chromosome 1"/>
</dbReference>
<keyword evidence="8" id="KW-0406">Ion transport</keyword>
<proteinExistence type="inferred from homology"/>
<feature type="compositionally biased region" description="Low complexity" evidence="11">
    <location>
        <begin position="1565"/>
        <end position="1577"/>
    </location>
</feature>
<dbReference type="InterPro" id="IPR014710">
    <property type="entry name" value="RmlC-like_jellyroll"/>
</dbReference>
<feature type="region of interest" description="Disordered" evidence="11">
    <location>
        <begin position="1797"/>
        <end position="1818"/>
    </location>
</feature>
<evidence type="ECO:0000256" key="3">
    <source>
        <dbReference type="ARBA" id="ARBA00022448"/>
    </source>
</evidence>
<feature type="region of interest" description="Disordered" evidence="11">
    <location>
        <begin position="1390"/>
        <end position="1447"/>
    </location>
</feature>
<dbReference type="CDD" id="cd00038">
    <property type="entry name" value="CAP_ED"/>
    <property type="match status" value="1"/>
</dbReference>
<feature type="transmembrane region" description="Helical" evidence="12">
    <location>
        <begin position="283"/>
        <end position="302"/>
    </location>
</feature>
<keyword evidence="3" id="KW-0813">Transport</keyword>
<organism evidence="14 15">
    <name type="scientific">Chlamydomonas reinhardtii</name>
    <name type="common">Chlamydomonas smithii</name>
    <dbReference type="NCBI Taxonomy" id="3055"/>
    <lineage>
        <taxon>Eukaryota</taxon>
        <taxon>Viridiplantae</taxon>
        <taxon>Chlorophyta</taxon>
        <taxon>core chlorophytes</taxon>
        <taxon>Chlorophyceae</taxon>
        <taxon>CS clade</taxon>
        <taxon>Chlamydomonadales</taxon>
        <taxon>Chlamydomonadaceae</taxon>
        <taxon>Chlamydomonas</taxon>
    </lineage>
</organism>
<dbReference type="SUPFAM" id="SSF81324">
    <property type="entry name" value="Voltage-gated potassium channels"/>
    <property type="match status" value="1"/>
</dbReference>
<comment type="similarity">
    <text evidence="2">Belongs to the potassium channel family. Plant (TC 1.A.1.4) subfamily.</text>
</comment>
<dbReference type="InterPro" id="IPR045319">
    <property type="entry name" value="KAT/AKT"/>
</dbReference>
<dbReference type="InterPro" id="IPR036770">
    <property type="entry name" value="Ankyrin_rpt-contain_sf"/>
</dbReference>
<evidence type="ECO:0000256" key="11">
    <source>
        <dbReference type="SAM" id="MobiDB-lite"/>
    </source>
</evidence>
<evidence type="ECO:0000256" key="4">
    <source>
        <dbReference type="ARBA" id="ARBA00022692"/>
    </source>
</evidence>
<keyword evidence="7 12" id="KW-1133">Transmembrane helix</keyword>
<keyword evidence="4 12" id="KW-0812">Transmembrane</keyword>
<dbReference type="InterPro" id="IPR000595">
    <property type="entry name" value="cNMP-bd_dom"/>
</dbReference>
<dbReference type="PANTHER" id="PTHR45743">
    <property type="entry name" value="POTASSIUM CHANNEL AKT1"/>
    <property type="match status" value="1"/>
</dbReference>
<feature type="region of interest" description="Disordered" evidence="11">
    <location>
        <begin position="1559"/>
        <end position="1594"/>
    </location>
</feature>
<evidence type="ECO:0000256" key="5">
    <source>
        <dbReference type="ARBA" id="ARBA00022826"/>
    </source>
</evidence>
<evidence type="ECO:0000259" key="13">
    <source>
        <dbReference type="PROSITE" id="PS50042"/>
    </source>
</evidence>
<evidence type="ECO:0000313" key="15">
    <source>
        <dbReference type="Proteomes" id="UP000006906"/>
    </source>
</evidence>
<dbReference type="RefSeq" id="XP_042928251.1">
    <property type="nucleotide sequence ID" value="XM_043058337.1"/>
</dbReference>
<evidence type="ECO:0000256" key="1">
    <source>
        <dbReference type="ARBA" id="ARBA00004141"/>
    </source>
</evidence>
<dbReference type="OrthoDB" id="2012993at2759"/>
<feature type="transmembrane region" description="Helical" evidence="12">
    <location>
        <begin position="442"/>
        <end position="460"/>
    </location>
</feature>
<protein>
    <recommendedName>
        <fullName evidence="13">Cyclic nucleotide-binding domain-containing protein</fullName>
    </recommendedName>
</protein>
<feature type="transmembrane region" description="Helical" evidence="12">
    <location>
        <begin position="519"/>
        <end position="541"/>
    </location>
</feature>
<keyword evidence="15" id="KW-1185">Reference proteome</keyword>
<dbReference type="Gene3D" id="1.25.40.20">
    <property type="entry name" value="Ankyrin repeat-containing domain"/>
    <property type="match status" value="3"/>
</dbReference>
<gene>
    <name evidence="14" type="ORF">CHLRE_01g012750v5</name>
</gene>
<dbReference type="PROSITE" id="PS50297">
    <property type="entry name" value="ANK_REP_REGION"/>
    <property type="match status" value="2"/>
</dbReference>
<dbReference type="SMART" id="SM00248">
    <property type="entry name" value="ANK"/>
    <property type="match status" value="7"/>
</dbReference>
<dbReference type="Pfam" id="PF12796">
    <property type="entry name" value="Ank_2"/>
    <property type="match status" value="2"/>
</dbReference>
<comment type="subcellular location">
    <subcellularLocation>
        <location evidence="1">Membrane</location>
        <topology evidence="1">Multi-pass membrane protein</topology>
    </subcellularLocation>
</comment>
<dbReference type="Gramene" id="PNW88066">
    <property type="protein sequence ID" value="PNW88066"/>
    <property type="gene ID" value="CHLRE_01g012750v5"/>
</dbReference>
<dbReference type="PANTHER" id="PTHR45743:SF2">
    <property type="entry name" value="POTASSIUM CHANNEL AKT1"/>
    <property type="match status" value="1"/>
</dbReference>
<reference evidence="14 15" key="1">
    <citation type="journal article" date="2007" name="Science">
        <title>The Chlamydomonas genome reveals the evolution of key animal and plant functions.</title>
        <authorList>
            <person name="Merchant S.S."/>
            <person name="Prochnik S.E."/>
            <person name="Vallon O."/>
            <person name="Harris E.H."/>
            <person name="Karpowicz S.J."/>
            <person name="Witman G.B."/>
            <person name="Terry A."/>
            <person name="Salamov A."/>
            <person name="Fritz-Laylin L.K."/>
            <person name="Marechal-Drouard L."/>
            <person name="Marshall W.F."/>
            <person name="Qu L.H."/>
            <person name="Nelson D.R."/>
            <person name="Sanderfoot A.A."/>
            <person name="Spalding M.H."/>
            <person name="Kapitonov V.V."/>
            <person name="Ren Q."/>
            <person name="Ferris P."/>
            <person name="Lindquist E."/>
            <person name="Shapiro H."/>
            <person name="Lucas S.M."/>
            <person name="Grimwood J."/>
            <person name="Schmutz J."/>
            <person name="Cardol P."/>
            <person name="Cerutti H."/>
            <person name="Chanfreau G."/>
            <person name="Chen C.L."/>
            <person name="Cognat V."/>
            <person name="Croft M.T."/>
            <person name="Dent R."/>
            <person name="Dutcher S."/>
            <person name="Fernandez E."/>
            <person name="Fukuzawa H."/>
            <person name="Gonzalez-Ballester D."/>
            <person name="Gonzalez-Halphen D."/>
            <person name="Hallmann A."/>
            <person name="Hanikenne M."/>
            <person name="Hippler M."/>
            <person name="Inwood W."/>
            <person name="Jabbari K."/>
            <person name="Kalanon M."/>
            <person name="Kuras R."/>
            <person name="Lefebvre P.A."/>
            <person name="Lemaire S.D."/>
            <person name="Lobanov A.V."/>
            <person name="Lohr M."/>
            <person name="Manuell A."/>
            <person name="Meier I."/>
            <person name="Mets L."/>
            <person name="Mittag M."/>
            <person name="Mittelmeier T."/>
            <person name="Moroney J.V."/>
            <person name="Moseley J."/>
            <person name="Napoli C."/>
            <person name="Nedelcu A.M."/>
            <person name="Niyogi K."/>
            <person name="Novoselov S.V."/>
            <person name="Paulsen I.T."/>
            <person name="Pazour G."/>
            <person name="Purton S."/>
            <person name="Ral J.P."/>
            <person name="Riano-Pachon D.M."/>
            <person name="Riekhof W."/>
            <person name="Rymarquis L."/>
            <person name="Schroda M."/>
            <person name="Stern D."/>
            <person name="Umen J."/>
            <person name="Willows R."/>
            <person name="Wilson N."/>
            <person name="Zimmer S.L."/>
            <person name="Allmer J."/>
            <person name="Balk J."/>
            <person name="Bisova K."/>
            <person name="Chen C.J."/>
            <person name="Elias M."/>
            <person name="Gendler K."/>
            <person name="Hauser C."/>
            <person name="Lamb M.R."/>
            <person name="Ledford H."/>
            <person name="Long J.C."/>
            <person name="Minagawa J."/>
            <person name="Page M.D."/>
            <person name="Pan J."/>
            <person name="Pootakham W."/>
            <person name="Roje S."/>
            <person name="Rose A."/>
            <person name="Stahlberg E."/>
            <person name="Terauchi A.M."/>
            <person name="Yang P."/>
            <person name="Ball S."/>
            <person name="Bowler C."/>
            <person name="Dieckmann C.L."/>
            <person name="Gladyshev V.N."/>
            <person name="Green P."/>
            <person name="Jorgensen R."/>
            <person name="Mayfield S."/>
            <person name="Mueller-Roeber B."/>
            <person name="Rajamani S."/>
            <person name="Sayre R.T."/>
            <person name="Brokstein P."/>
            <person name="Dubchak I."/>
            <person name="Goodstein D."/>
            <person name="Hornick L."/>
            <person name="Huang Y.W."/>
            <person name="Jhaveri J."/>
            <person name="Luo Y."/>
            <person name="Martinez D."/>
            <person name="Ngau W.C."/>
            <person name="Otillar B."/>
            <person name="Poliakov A."/>
            <person name="Porter A."/>
            <person name="Szajkowski L."/>
            <person name="Werner G."/>
            <person name="Zhou K."/>
            <person name="Grigoriev I.V."/>
            <person name="Rokhsar D.S."/>
            <person name="Grossman A.R."/>
        </authorList>
    </citation>
    <scope>NUCLEOTIDE SEQUENCE [LARGE SCALE GENOMIC DNA]</scope>
    <source>
        <strain evidence="15">CC-503</strain>
    </source>
</reference>